<comment type="caution">
    <text evidence="2">The sequence shown here is derived from an EMBL/GenBank/DDBJ whole genome shotgun (WGS) entry which is preliminary data.</text>
</comment>
<dbReference type="AlphaFoldDB" id="A0A2J8B1S2"/>
<dbReference type="Gene3D" id="1.10.150.650">
    <property type="match status" value="1"/>
</dbReference>
<dbReference type="Gene3D" id="3.20.20.140">
    <property type="entry name" value="Metal-dependent hydrolases"/>
    <property type="match status" value="1"/>
</dbReference>
<organism evidence="2 3">
    <name type="scientific">Mageeibacillus indolicus</name>
    <dbReference type="NCBI Taxonomy" id="884684"/>
    <lineage>
        <taxon>Bacteria</taxon>
        <taxon>Bacillati</taxon>
        <taxon>Bacillota</taxon>
        <taxon>Clostridia</taxon>
        <taxon>Eubacteriales</taxon>
        <taxon>Oscillospiraceae</taxon>
        <taxon>Mageeibacillus</taxon>
    </lineage>
</organism>
<dbReference type="SUPFAM" id="SSF89550">
    <property type="entry name" value="PHP domain-like"/>
    <property type="match status" value="1"/>
</dbReference>
<dbReference type="InterPro" id="IPR052018">
    <property type="entry name" value="PHP_domain"/>
</dbReference>
<dbReference type="PANTHER" id="PTHR42924:SF3">
    <property type="entry name" value="POLYMERASE_HISTIDINOL PHOSPHATASE N-TERMINAL DOMAIN-CONTAINING PROTEIN"/>
    <property type="match status" value="1"/>
</dbReference>
<protein>
    <recommendedName>
        <fullName evidence="1">Polymerase/histidinol phosphatase N-terminal domain-containing protein</fullName>
    </recommendedName>
</protein>
<feature type="domain" description="Polymerase/histidinol phosphatase N-terminal" evidence="1">
    <location>
        <begin position="43"/>
        <end position="114"/>
    </location>
</feature>
<dbReference type="GO" id="GO:0004534">
    <property type="term" value="F:5'-3' RNA exonuclease activity"/>
    <property type="evidence" value="ECO:0007669"/>
    <property type="project" value="TreeGrafter"/>
</dbReference>
<dbReference type="SMART" id="SM00481">
    <property type="entry name" value="POLIIIAc"/>
    <property type="match status" value="1"/>
</dbReference>
<dbReference type="PANTHER" id="PTHR42924">
    <property type="entry name" value="EXONUCLEASE"/>
    <property type="match status" value="1"/>
</dbReference>
<dbReference type="InterPro" id="IPR016195">
    <property type="entry name" value="Pol/histidinol_Pase-like"/>
</dbReference>
<dbReference type="Proteomes" id="UP000236394">
    <property type="component" value="Unassembled WGS sequence"/>
</dbReference>
<proteinExistence type="predicted"/>
<accession>A0A2J8B1S2</accession>
<evidence type="ECO:0000259" key="1">
    <source>
        <dbReference type="SMART" id="SM00481"/>
    </source>
</evidence>
<sequence>MSLNNQLELKYNLDFLEKDLHEYRDLSLAARDILQNALRAGTCDLHIHTSSSDGSDSVGEIMETAMHNELCAFSITDYDTMAAVDNMMIIVDKMLQMGVPIPRFIRGLEISSAWNKHKQNLLAYFPLEGTGMIQSFLEDQRQRRRSRNIRMCERLQACGLPITIEELEAEGPYVVGRLHAANLLIRKGIVMTQAEAFSEWLDEGRPAYVPYDLPRLEDCIRLVRGANGVPVLSKPYKYNWLDLTDDEITDKLIYLRQIGLLGVEVVFSGMLEKDMERLAVSTKKAGLMATCGSGYSGYYRSKADMFKNGQDFSRWLLL</sequence>
<dbReference type="EMBL" id="NBZD01000002">
    <property type="protein sequence ID" value="PNH18719.1"/>
    <property type="molecule type" value="Genomic_DNA"/>
</dbReference>
<evidence type="ECO:0000313" key="2">
    <source>
        <dbReference type="EMBL" id="PNH18719.1"/>
    </source>
</evidence>
<dbReference type="InterPro" id="IPR003141">
    <property type="entry name" value="Pol/His_phosphatase_N"/>
</dbReference>
<dbReference type="GO" id="GO:0035312">
    <property type="term" value="F:5'-3' DNA exonuclease activity"/>
    <property type="evidence" value="ECO:0007669"/>
    <property type="project" value="TreeGrafter"/>
</dbReference>
<evidence type="ECO:0000313" key="3">
    <source>
        <dbReference type="Proteomes" id="UP000236394"/>
    </source>
</evidence>
<gene>
    <name evidence="2" type="ORF">B7R76_03955</name>
</gene>
<name>A0A2J8B1S2_9FIRM</name>
<reference evidence="3" key="1">
    <citation type="submission" date="2017-04" db="EMBL/GenBank/DDBJ databases">
        <authorList>
            <person name="Bumgarner R.E."/>
            <person name="Fredricks D.N."/>
            <person name="Srinivasan S."/>
        </authorList>
    </citation>
    <scope>NUCLEOTIDE SEQUENCE [LARGE SCALE GENOMIC DNA]</scope>
    <source>
        <strain evidence="3">KA00405</strain>
    </source>
</reference>
<dbReference type="RefSeq" id="WP_012993864.1">
    <property type="nucleotide sequence ID" value="NZ_NBZD01000002.1"/>
</dbReference>
<dbReference type="OMA" id="QFHILAY"/>